<name>A0AAW1RTU6_9CHLO</name>
<feature type="signal peptide" evidence="2">
    <location>
        <begin position="1"/>
        <end position="24"/>
    </location>
</feature>
<evidence type="ECO:0000256" key="1">
    <source>
        <dbReference type="SAM" id="MobiDB-lite"/>
    </source>
</evidence>
<protein>
    <submittedName>
        <fullName evidence="3">Uncharacterized protein</fullName>
    </submittedName>
</protein>
<evidence type="ECO:0000313" key="3">
    <source>
        <dbReference type="EMBL" id="KAK9836928.1"/>
    </source>
</evidence>
<organism evidence="3 4">
    <name type="scientific">Elliptochloris bilobata</name>
    <dbReference type="NCBI Taxonomy" id="381761"/>
    <lineage>
        <taxon>Eukaryota</taxon>
        <taxon>Viridiplantae</taxon>
        <taxon>Chlorophyta</taxon>
        <taxon>core chlorophytes</taxon>
        <taxon>Trebouxiophyceae</taxon>
        <taxon>Trebouxiophyceae incertae sedis</taxon>
        <taxon>Elliptochloris clade</taxon>
        <taxon>Elliptochloris</taxon>
    </lineage>
</organism>
<keyword evidence="4" id="KW-1185">Reference proteome</keyword>
<gene>
    <name evidence="3" type="ORF">WJX81_000307</name>
</gene>
<keyword evidence="2" id="KW-0732">Signal</keyword>
<dbReference type="PANTHER" id="PTHR34801">
    <property type="entry name" value="EXPRESSED PROTEIN"/>
    <property type="match status" value="1"/>
</dbReference>
<sequence>MTRRSFAAGMALATCLSWVPASEAEQALLAQPDEGNCVNCVGEVNDTLNSCAFDAASCISTSNDDREHFTAPWIYDGEPAEAVDQLVAVATGGSYESGLINAPFGIRRADAAAFIAGGFTATLQGKRPPQRPQRQEALASSAQRFDGVVAERRRTAGGSEYVRLVFGARQPGNADTGVIDADFLFLSGDNIVDIRAASRAAPGLESAKVGLSFSDGLEVDRNTSRRLLQRLRQALRWEEAPVITGFDPRFNQSQPLWFERLYQPFLRGNMRTPAGDEEDSSDLALHLPRTR</sequence>
<evidence type="ECO:0000313" key="4">
    <source>
        <dbReference type="Proteomes" id="UP001445335"/>
    </source>
</evidence>
<evidence type="ECO:0000256" key="2">
    <source>
        <dbReference type="SAM" id="SignalP"/>
    </source>
</evidence>
<feature type="region of interest" description="Disordered" evidence="1">
    <location>
        <begin position="123"/>
        <end position="142"/>
    </location>
</feature>
<proteinExistence type="predicted"/>
<dbReference type="EMBL" id="JALJOU010000024">
    <property type="protein sequence ID" value="KAK9836928.1"/>
    <property type="molecule type" value="Genomic_DNA"/>
</dbReference>
<reference evidence="3 4" key="1">
    <citation type="journal article" date="2024" name="Nat. Commun.">
        <title>Phylogenomics reveals the evolutionary origins of lichenization in chlorophyte algae.</title>
        <authorList>
            <person name="Puginier C."/>
            <person name="Libourel C."/>
            <person name="Otte J."/>
            <person name="Skaloud P."/>
            <person name="Haon M."/>
            <person name="Grisel S."/>
            <person name="Petersen M."/>
            <person name="Berrin J.G."/>
            <person name="Delaux P.M."/>
            <person name="Dal Grande F."/>
            <person name="Keller J."/>
        </authorList>
    </citation>
    <scope>NUCLEOTIDE SEQUENCE [LARGE SCALE GENOMIC DNA]</scope>
    <source>
        <strain evidence="3 4">SAG 245.80</strain>
    </source>
</reference>
<dbReference type="PANTHER" id="PTHR34801:SF2">
    <property type="entry name" value="EXPRESSED PROTEIN"/>
    <property type="match status" value="1"/>
</dbReference>
<dbReference type="Proteomes" id="UP001445335">
    <property type="component" value="Unassembled WGS sequence"/>
</dbReference>
<accession>A0AAW1RTU6</accession>
<feature type="region of interest" description="Disordered" evidence="1">
    <location>
        <begin position="270"/>
        <end position="291"/>
    </location>
</feature>
<dbReference type="AlphaFoldDB" id="A0AAW1RTU6"/>
<comment type="caution">
    <text evidence="3">The sequence shown here is derived from an EMBL/GenBank/DDBJ whole genome shotgun (WGS) entry which is preliminary data.</text>
</comment>
<feature type="chain" id="PRO_5043811020" evidence="2">
    <location>
        <begin position="25"/>
        <end position="291"/>
    </location>
</feature>